<name>A0A0E9RM58_ANGAN</name>
<dbReference type="AlphaFoldDB" id="A0A0E9RM58"/>
<reference evidence="1" key="1">
    <citation type="submission" date="2014-11" db="EMBL/GenBank/DDBJ databases">
        <authorList>
            <person name="Amaro Gonzalez C."/>
        </authorList>
    </citation>
    <scope>NUCLEOTIDE SEQUENCE</scope>
</reference>
<reference evidence="1" key="2">
    <citation type="journal article" date="2015" name="Fish Shellfish Immunol.">
        <title>Early steps in the European eel (Anguilla anguilla)-Vibrio vulnificus interaction in the gills: Role of the RtxA13 toxin.</title>
        <authorList>
            <person name="Callol A."/>
            <person name="Pajuelo D."/>
            <person name="Ebbesson L."/>
            <person name="Teles M."/>
            <person name="MacKenzie S."/>
            <person name="Amaro C."/>
        </authorList>
    </citation>
    <scope>NUCLEOTIDE SEQUENCE</scope>
</reference>
<protein>
    <submittedName>
        <fullName evidence="1">Uncharacterized protein</fullName>
    </submittedName>
</protein>
<dbReference type="EMBL" id="GBXM01078685">
    <property type="protein sequence ID" value="JAH29892.1"/>
    <property type="molecule type" value="Transcribed_RNA"/>
</dbReference>
<evidence type="ECO:0000313" key="1">
    <source>
        <dbReference type="EMBL" id="JAH29892.1"/>
    </source>
</evidence>
<proteinExistence type="predicted"/>
<sequence>MENKMNEENINRLHLQLIVNVLKTF</sequence>
<accession>A0A0E9RM58</accession>
<organism evidence="1">
    <name type="scientific">Anguilla anguilla</name>
    <name type="common">European freshwater eel</name>
    <name type="synonym">Muraena anguilla</name>
    <dbReference type="NCBI Taxonomy" id="7936"/>
    <lineage>
        <taxon>Eukaryota</taxon>
        <taxon>Metazoa</taxon>
        <taxon>Chordata</taxon>
        <taxon>Craniata</taxon>
        <taxon>Vertebrata</taxon>
        <taxon>Euteleostomi</taxon>
        <taxon>Actinopterygii</taxon>
        <taxon>Neopterygii</taxon>
        <taxon>Teleostei</taxon>
        <taxon>Anguilliformes</taxon>
        <taxon>Anguillidae</taxon>
        <taxon>Anguilla</taxon>
    </lineage>
</organism>